<evidence type="ECO:0000313" key="2">
    <source>
        <dbReference type="Proteomes" id="UP000185478"/>
    </source>
</evidence>
<name>A0A1L7CEX7_9CORY</name>
<organism evidence="1 2">
    <name type="scientific">Corynebacterium aquilae DSM 44791</name>
    <dbReference type="NCBI Taxonomy" id="1431546"/>
    <lineage>
        <taxon>Bacteria</taxon>
        <taxon>Bacillati</taxon>
        <taxon>Actinomycetota</taxon>
        <taxon>Actinomycetes</taxon>
        <taxon>Mycobacteriales</taxon>
        <taxon>Corynebacteriaceae</taxon>
        <taxon>Corynebacterium</taxon>
    </lineage>
</organism>
<dbReference type="AlphaFoldDB" id="A0A1L7CEX7"/>
<keyword evidence="2" id="KW-1185">Reference proteome</keyword>
<evidence type="ECO:0000313" key="1">
    <source>
        <dbReference type="EMBL" id="APT84386.1"/>
    </source>
</evidence>
<dbReference type="KEGG" id="caqu:CAQU_04090"/>
<protein>
    <submittedName>
        <fullName evidence="1">Uncharacterized protein</fullName>
    </submittedName>
</protein>
<dbReference type="Proteomes" id="UP000185478">
    <property type="component" value="Chromosome"/>
</dbReference>
<dbReference type="STRING" id="1431546.CAQU_04090"/>
<gene>
    <name evidence="1" type="ORF">CAQU_04090</name>
</gene>
<reference evidence="1 2" key="1">
    <citation type="submission" date="2014-08" db="EMBL/GenBank/DDBJ databases">
        <title>Complete genome sequence of Corynebacterium aquilae S-613T(T) (=DSM 44791(T)), isolated from the choana of a healthy golden eagle.</title>
        <authorList>
            <person name="Ruckert C."/>
            <person name="Albersmeier A."/>
            <person name="Winkler A."/>
            <person name="Kalinowski J."/>
        </authorList>
    </citation>
    <scope>NUCLEOTIDE SEQUENCE [LARGE SCALE GENOMIC DNA]</scope>
    <source>
        <strain evidence="1 2">S-613</strain>
    </source>
</reference>
<accession>A0A1L7CEX7</accession>
<proteinExistence type="predicted"/>
<sequence length="162" mass="18073">MFRCILKAVPFRKARHQRTGEGVTSTSGVNSVNSWRGNSLGLDVPALVFFGNQRSIGAQGENYGSKTNVAQLLDDGVKIAIFRPPNTVFRQNQAGFMLIGDKWIRFEKRCVIDGDHRREIHDDAPATSRRNLDGLFKTIGGDLTLHEQNARTTNYVSLVLNE</sequence>
<dbReference type="EMBL" id="CP009245">
    <property type="protein sequence ID" value="APT84386.1"/>
    <property type="molecule type" value="Genomic_DNA"/>
</dbReference>